<dbReference type="InterPro" id="IPR012340">
    <property type="entry name" value="NA-bd_OB-fold"/>
</dbReference>
<dbReference type="EMBL" id="VWXL01000046">
    <property type="protein sequence ID" value="MVB10604.1"/>
    <property type="molecule type" value="Genomic_DNA"/>
</dbReference>
<dbReference type="KEGG" id="cfem:HCR03_05075"/>
<dbReference type="GO" id="GO:0043590">
    <property type="term" value="C:bacterial nucleoid"/>
    <property type="evidence" value="ECO:0007669"/>
    <property type="project" value="TreeGrafter"/>
</dbReference>
<dbReference type="InterPro" id="IPR042242">
    <property type="entry name" value="RecO_C"/>
</dbReference>
<dbReference type="InterPro" id="IPR022572">
    <property type="entry name" value="DNA_rep/recomb_RecO_N"/>
</dbReference>
<evidence type="ECO:0000313" key="9">
    <source>
        <dbReference type="EMBL" id="MVB10604.1"/>
    </source>
</evidence>
<evidence type="ECO:0000256" key="1">
    <source>
        <dbReference type="ARBA" id="ARBA00007452"/>
    </source>
</evidence>
<dbReference type="Proteomes" id="UP000469440">
    <property type="component" value="Unassembled WGS sequence"/>
</dbReference>
<evidence type="ECO:0000256" key="4">
    <source>
        <dbReference type="ARBA" id="ARBA00023172"/>
    </source>
</evidence>
<keyword evidence="3 7" id="KW-0227">DNA damage</keyword>
<dbReference type="NCBIfam" id="TIGR00613">
    <property type="entry name" value="reco"/>
    <property type="match status" value="1"/>
</dbReference>
<dbReference type="Gene3D" id="1.20.1440.120">
    <property type="entry name" value="Recombination protein O, C-terminal domain"/>
    <property type="match status" value="1"/>
</dbReference>
<evidence type="ECO:0000256" key="7">
    <source>
        <dbReference type="HAMAP-Rule" id="MF_00201"/>
    </source>
</evidence>
<dbReference type="GO" id="GO:0006310">
    <property type="term" value="P:DNA recombination"/>
    <property type="evidence" value="ECO:0007669"/>
    <property type="project" value="UniProtKB-UniRule"/>
</dbReference>
<dbReference type="RefSeq" id="WP_156990156.1">
    <property type="nucleotide sequence ID" value="NZ_CP060286.1"/>
</dbReference>
<feature type="domain" description="DNA replication/recombination mediator RecO N-terminal" evidence="8">
    <location>
        <begin position="1"/>
        <end position="78"/>
    </location>
</feature>
<dbReference type="Pfam" id="PF11967">
    <property type="entry name" value="RecO_N"/>
    <property type="match status" value="1"/>
</dbReference>
<dbReference type="HAMAP" id="MF_00201">
    <property type="entry name" value="RecO"/>
    <property type="match status" value="1"/>
</dbReference>
<evidence type="ECO:0000313" key="11">
    <source>
        <dbReference type="Proteomes" id="UP000469440"/>
    </source>
</evidence>
<evidence type="ECO:0000256" key="2">
    <source>
        <dbReference type="ARBA" id="ARBA00021310"/>
    </source>
</evidence>
<dbReference type="Proteomes" id="UP000515909">
    <property type="component" value="Chromosome"/>
</dbReference>
<evidence type="ECO:0000259" key="8">
    <source>
        <dbReference type="Pfam" id="PF11967"/>
    </source>
</evidence>
<reference evidence="10 12" key="2">
    <citation type="submission" date="2020-08" db="EMBL/GenBank/DDBJ databases">
        <title>The isolate Caproiciproducens sp. 7D4C2 produces n-caproate at mildly acidic conditions from hexoses: genome and rBOX comparison with related strains and chain-elongating bacteria.</title>
        <authorList>
            <person name="Esquivel-Elizondo S."/>
            <person name="Bagci C."/>
            <person name="Temovska M."/>
            <person name="Jeon B.S."/>
            <person name="Bessarab I."/>
            <person name="Williams R.B.H."/>
            <person name="Huson D.H."/>
            <person name="Angenent L.T."/>
        </authorList>
    </citation>
    <scope>NUCLEOTIDE SEQUENCE [LARGE SCALE GENOMIC DNA]</scope>
    <source>
        <strain evidence="10 12">7D4C2</strain>
    </source>
</reference>
<dbReference type="SUPFAM" id="SSF50249">
    <property type="entry name" value="Nucleic acid-binding proteins"/>
    <property type="match status" value="1"/>
</dbReference>
<organism evidence="9 11">
    <name type="scientific">Caproicibacter fermentans</name>
    <dbReference type="NCBI Taxonomy" id="2576756"/>
    <lineage>
        <taxon>Bacteria</taxon>
        <taxon>Bacillati</taxon>
        <taxon>Bacillota</taxon>
        <taxon>Clostridia</taxon>
        <taxon>Eubacteriales</taxon>
        <taxon>Acutalibacteraceae</taxon>
        <taxon>Caproicibacter</taxon>
    </lineage>
</organism>
<dbReference type="Gene3D" id="2.40.50.140">
    <property type="entry name" value="Nucleic acid-binding proteins"/>
    <property type="match status" value="1"/>
</dbReference>
<keyword evidence="11" id="KW-1185">Reference proteome</keyword>
<dbReference type="AlphaFoldDB" id="A0A6N8HXM4"/>
<evidence type="ECO:0000256" key="5">
    <source>
        <dbReference type="ARBA" id="ARBA00023204"/>
    </source>
</evidence>
<dbReference type="PANTHER" id="PTHR33991">
    <property type="entry name" value="DNA REPAIR PROTEIN RECO"/>
    <property type="match status" value="1"/>
</dbReference>
<protein>
    <recommendedName>
        <fullName evidence="2 7">DNA repair protein RecO</fullName>
    </recommendedName>
    <alternativeName>
        <fullName evidence="6 7">Recombination protein O</fullName>
    </alternativeName>
</protein>
<keyword evidence="4 7" id="KW-0233">DNA recombination</keyword>
<dbReference type="InterPro" id="IPR003717">
    <property type="entry name" value="RecO"/>
</dbReference>
<evidence type="ECO:0000256" key="3">
    <source>
        <dbReference type="ARBA" id="ARBA00022763"/>
    </source>
</evidence>
<evidence type="ECO:0000313" key="12">
    <source>
        <dbReference type="Proteomes" id="UP000515909"/>
    </source>
</evidence>
<reference evidence="9 11" key="1">
    <citation type="submission" date="2019-09" db="EMBL/GenBank/DDBJ databases">
        <title>Genome sequence of Clostridium sp. EA1.</title>
        <authorList>
            <person name="Poehlein A."/>
            <person name="Bengelsdorf F.R."/>
            <person name="Daniel R."/>
        </authorList>
    </citation>
    <scope>NUCLEOTIDE SEQUENCE [LARGE SCALE GENOMIC DNA]</scope>
    <source>
        <strain evidence="9 11">EA1</strain>
    </source>
</reference>
<dbReference type="Pfam" id="PF02565">
    <property type="entry name" value="RecO_C"/>
    <property type="match status" value="1"/>
</dbReference>
<dbReference type="EMBL" id="CP060286">
    <property type="protein sequence ID" value="QNK41631.1"/>
    <property type="molecule type" value="Genomic_DNA"/>
</dbReference>
<name>A0A6N8HXM4_9FIRM</name>
<dbReference type="GO" id="GO:0006302">
    <property type="term" value="P:double-strand break repair"/>
    <property type="evidence" value="ECO:0007669"/>
    <property type="project" value="TreeGrafter"/>
</dbReference>
<comment type="similarity">
    <text evidence="1 7">Belongs to the RecO family.</text>
</comment>
<dbReference type="PANTHER" id="PTHR33991:SF1">
    <property type="entry name" value="DNA REPAIR PROTEIN RECO"/>
    <property type="match status" value="1"/>
</dbReference>
<dbReference type="InterPro" id="IPR037278">
    <property type="entry name" value="ARFGAP/RecO"/>
</dbReference>
<keyword evidence="5 7" id="KW-0234">DNA repair</keyword>
<accession>A0A6N8HXM4</accession>
<dbReference type="Gene3D" id="6.20.220.20">
    <property type="entry name" value="Recombination protein O, zinc-binding domain"/>
    <property type="match status" value="1"/>
</dbReference>
<dbReference type="SUPFAM" id="SSF57863">
    <property type="entry name" value="ArfGap/RecO-like zinc finger"/>
    <property type="match status" value="1"/>
</dbReference>
<evidence type="ECO:0000256" key="6">
    <source>
        <dbReference type="ARBA" id="ARBA00033409"/>
    </source>
</evidence>
<evidence type="ECO:0000313" key="10">
    <source>
        <dbReference type="EMBL" id="QNK41631.1"/>
    </source>
</evidence>
<dbReference type="OrthoDB" id="9797083at2"/>
<sequence length="254" mass="28188">MRTDAEGLVIMEKCVGDSDRLITVLTKEKGILRAFVQRPGRAKNGRLSATRLFSYSRFTVFEGRDKYIIDDARPIEVFFDLRKDIERLSLAQYFCELSLALAPQDSPAGEYLRLVLNALYFLGRGDRPARIIKSVVEMRMLALSGYQPDLVGCSECGRFESDTMYFLPVSGRIICGECGCPQGETSVRLGRGAMAGLRHTIYASLEKAFSFTLSPQGTEELGRAAEAYVLSTLSRGFATLDFYHATAGDTGWRG</sequence>
<gene>
    <name evidence="7 9" type="primary">recO</name>
    <name evidence="9" type="ORF">CAFE_12990</name>
    <name evidence="10" type="ORF">HCR03_05075</name>
</gene>
<comment type="function">
    <text evidence="7">Involved in DNA repair and RecF pathway recombination.</text>
</comment>
<accession>A0A7G8TDE0</accession>
<proteinExistence type="inferred from homology"/>